<protein>
    <submittedName>
        <fullName evidence="1">Uncharacterized protein</fullName>
    </submittedName>
</protein>
<evidence type="ECO:0000313" key="1">
    <source>
        <dbReference type="EMBL" id="QYT04077.1"/>
    </source>
</evidence>
<keyword evidence="2" id="KW-1185">Reference proteome</keyword>
<reference evidence="1 2" key="1">
    <citation type="journal article" date="2021" name="BMC Genomics">
        <title>Telomere-to-telomere genome assembly of asparaginase-producing Trichoderma simmonsii.</title>
        <authorList>
            <person name="Chung D."/>
            <person name="Kwon Y.M."/>
            <person name="Yang Y."/>
        </authorList>
    </citation>
    <scope>NUCLEOTIDE SEQUENCE [LARGE SCALE GENOMIC DNA]</scope>
    <source>
        <strain evidence="1 2">GH-Sj1</strain>
    </source>
</reference>
<name>A0A8G0LKR7_9HYPO</name>
<dbReference type="AlphaFoldDB" id="A0A8G0LKR7"/>
<gene>
    <name evidence="1" type="ORF">H0G86_011010</name>
</gene>
<evidence type="ECO:0000313" key="2">
    <source>
        <dbReference type="Proteomes" id="UP000826661"/>
    </source>
</evidence>
<organism evidence="1 2">
    <name type="scientific">Trichoderma simmonsii</name>
    <dbReference type="NCBI Taxonomy" id="1491479"/>
    <lineage>
        <taxon>Eukaryota</taxon>
        <taxon>Fungi</taxon>
        <taxon>Dikarya</taxon>
        <taxon>Ascomycota</taxon>
        <taxon>Pezizomycotina</taxon>
        <taxon>Sordariomycetes</taxon>
        <taxon>Hypocreomycetidae</taxon>
        <taxon>Hypocreales</taxon>
        <taxon>Hypocreaceae</taxon>
        <taxon>Trichoderma</taxon>
    </lineage>
</organism>
<dbReference type="Proteomes" id="UP000826661">
    <property type="component" value="Chromosome VI"/>
</dbReference>
<accession>A0A8G0LKR7</accession>
<dbReference type="EMBL" id="CP075869">
    <property type="protein sequence ID" value="QYT04077.1"/>
    <property type="molecule type" value="Genomic_DNA"/>
</dbReference>
<sequence>MTPLASPSLLLLSLSKWECDLPGFDNVFQQQTHLRPFFPLLTIHARDSVASDGASYNLFIILLIRTLVDLQYGILKRHSPSTNERTLRNDLNKAFHTQNVLRPPA</sequence>
<proteinExistence type="predicted"/>